<protein>
    <recommendedName>
        <fullName evidence="4">Periplasmic ligand-binding sensor protein</fullName>
    </recommendedName>
</protein>
<feature type="compositionally biased region" description="Gly residues" evidence="1">
    <location>
        <begin position="261"/>
        <end position="273"/>
    </location>
</feature>
<evidence type="ECO:0000313" key="3">
    <source>
        <dbReference type="Proteomes" id="UP000009044"/>
    </source>
</evidence>
<feature type="region of interest" description="Disordered" evidence="1">
    <location>
        <begin position="235"/>
        <end position="302"/>
    </location>
</feature>
<sequence>MPPRPEGRACNRPASVPHGGCRVLHNALRRATSDGETLSPPQGRTDSMNDQERDLITQFFARVGGVTTGSVPQTASSLPPIDPQADQYIGQMFQKYPEARYRVTQMAVVQEAALAEAQNRIRQLQWQLQQAQQQLQQQQAAPPQPQPSTGGGFFSGMFGGGQRAQAAPPPGWGGGAAPSSPPPQPVYPPGMQPGMFRSGGSGFLGSALTTAAGVAGGMMMGNALTGLFSGHHDEGGFASGMPQGGTGETIINNNYGDSTAGTGGADPFAGGGTSADSGFDAGGGDSGGFDGGGFDSGDDNSF</sequence>
<dbReference type="InterPro" id="IPR018648">
    <property type="entry name" value="DUF2076"/>
</dbReference>
<organism evidence="2 3">
    <name type="scientific">Komagataeibacter medellinensis (strain NBRC 3288 / BCRC 11682 / LMG 1693 / Kondo 51)</name>
    <name type="common">Gluconacetobacter medellinensis</name>
    <dbReference type="NCBI Taxonomy" id="634177"/>
    <lineage>
        <taxon>Bacteria</taxon>
        <taxon>Pseudomonadati</taxon>
        <taxon>Pseudomonadota</taxon>
        <taxon>Alphaproteobacteria</taxon>
        <taxon>Acetobacterales</taxon>
        <taxon>Acetobacteraceae</taxon>
        <taxon>Komagataeibacter</taxon>
    </lineage>
</organism>
<proteinExistence type="predicted"/>
<dbReference type="Pfam" id="PF09849">
    <property type="entry name" value="DUF2076"/>
    <property type="match status" value="1"/>
</dbReference>
<dbReference type="STRING" id="634177.GLX_24380"/>
<reference evidence="3" key="1">
    <citation type="journal article" date="2011" name="J. Bacteriol.">
        <title>Complete genome sequence of NBRC 3288, a unique cellulose-nonproducing strain of Gluconacetobacter xylinus isolated from vinegar.</title>
        <authorList>
            <person name="Ogino H."/>
            <person name="Azuma Y."/>
            <person name="Hosoyama A."/>
            <person name="Nakazawa H."/>
            <person name="Matsutani M."/>
            <person name="Hasegawa A."/>
            <person name="Otsuyama K."/>
            <person name="Matsushita K."/>
            <person name="Fujita N."/>
            <person name="Shirai M."/>
        </authorList>
    </citation>
    <scope>NUCLEOTIDE SEQUENCE [LARGE SCALE GENOMIC DNA]</scope>
    <source>
        <strain evidence="3">NBRC 3288 / BCRC 11682 / LMG 1693</strain>
    </source>
</reference>
<dbReference type="eggNOG" id="COG3416">
    <property type="taxonomic scope" value="Bacteria"/>
</dbReference>
<feature type="region of interest" description="Disordered" evidence="1">
    <location>
        <begin position="135"/>
        <end position="194"/>
    </location>
</feature>
<feature type="compositionally biased region" description="Gly residues" evidence="1">
    <location>
        <begin position="280"/>
        <end position="295"/>
    </location>
</feature>
<dbReference type="AlphaFoldDB" id="G2I1R4"/>
<dbReference type="PATRIC" id="fig|634177.7.peg.2723"/>
<evidence type="ECO:0000313" key="2">
    <source>
        <dbReference type="EMBL" id="BAK84850.1"/>
    </source>
</evidence>
<name>G2I1R4_KOMMN</name>
<dbReference type="EMBL" id="AP012159">
    <property type="protein sequence ID" value="BAK84850.1"/>
    <property type="molecule type" value="Genomic_DNA"/>
</dbReference>
<evidence type="ECO:0008006" key="4">
    <source>
        <dbReference type="Google" id="ProtNLM"/>
    </source>
</evidence>
<feature type="region of interest" description="Disordered" evidence="1">
    <location>
        <begin position="1"/>
        <end position="20"/>
    </location>
</feature>
<dbReference type="KEGG" id="gxy:GLX_24380"/>
<evidence type="ECO:0000256" key="1">
    <source>
        <dbReference type="SAM" id="MobiDB-lite"/>
    </source>
</evidence>
<dbReference type="Proteomes" id="UP000009044">
    <property type="component" value="Chromosome"/>
</dbReference>
<feature type="compositionally biased region" description="Gly residues" evidence="1">
    <location>
        <begin position="149"/>
        <end position="162"/>
    </location>
</feature>
<accession>G2I1R4</accession>
<feature type="compositionally biased region" description="Pro residues" evidence="1">
    <location>
        <begin position="179"/>
        <end position="191"/>
    </location>
</feature>
<dbReference type="HOGENOM" id="CLU_082335_4_0_5"/>
<gene>
    <name evidence="2" type="ordered locus">GLX_24380</name>
</gene>